<dbReference type="Pfam" id="PF06429">
    <property type="entry name" value="Flg_bbr_C"/>
    <property type="match status" value="1"/>
</dbReference>
<name>A0A554XG31_9BURK</name>
<dbReference type="NCBIfam" id="NF004238">
    <property type="entry name" value="PRK05682.1-1"/>
    <property type="match status" value="1"/>
</dbReference>
<evidence type="ECO:0000259" key="8">
    <source>
        <dbReference type="Pfam" id="PF07559"/>
    </source>
</evidence>
<dbReference type="Pfam" id="PF22692">
    <property type="entry name" value="LlgE_F_G_D1"/>
    <property type="match status" value="1"/>
</dbReference>
<evidence type="ECO:0000313" key="10">
    <source>
        <dbReference type="EMBL" id="TSE34793.1"/>
    </source>
</evidence>
<dbReference type="PANTHER" id="PTHR30435">
    <property type="entry name" value="FLAGELLAR PROTEIN"/>
    <property type="match status" value="1"/>
</dbReference>
<evidence type="ECO:0000256" key="1">
    <source>
        <dbReference type="ARBA" id="ARBA00004117"/>
    </source>
</evidence>
<keyword evidence="11" id="KW-1185">Reference proteome</keyword>
<keyword evidence="10" id="KW-0966">Cell projection</keyword>
<feature type="domain" description="Flagellar basal body rod protein N-terminal" evidence="6">
    <location>
        <begin position="5"/>
        <end position="31"/>
    </location>
</feature>
<dbReference type="NCBIfam" id="TIGR03506">
    <property type="entry name" value="FlgEFG_subfam"/>
    <property type="match status" value="1"/>
</dbReference>
<evidence type="ECO:0000256" key="3">
    <source>
        <dbReference type="ARBA" id="ARBA00019015"/>
    </source>
</evidence>
<feature type="domain" description="Flagellar hook protein FlgE/F/G-like D1" evidence="9">
    <location>
        <begin position="83"/>
        <end position="141"/>
    </location>
</feature>
<comment type="subcellular location">
    <subcellularLocation>
        <location evidence="1 5">Bacterial flagellum basal body</location>
    </subcellularLocation>
</comment>
<dbReference type="GO" id="GO:0005829">
    <property type="term" value="C:cytosol"/>
    <property type="evidence" value="ECO:0007669"/>
    <property type="project" value="TreeGrafter"/>
</dbReference>
<dbReference type="InterPro" id="IPR011491">
    <property type="entry name" value="FlgE_D2"/>
</dbReference>
<keyword evidence="10" id="KW-0282">Flagellum</keyword>
<dbReference type="InterPro" id="IPR053967">
    <property type="entry name" value="LlgE_F_G-like_D1"/>
</dbReference>
<proteinExistence type="inferred from homology"/>
<dbReference type="InterPro" id="IPR020013">
    <property type="entry name" value="Flagellar_FlgE/F/G"/>
</dbReference>
<dbReference type="InterPro" id="IPR001444">
    <property type="entry name" value="Flag_bb_rod_N"/>
</dbReference>
<evidence type="ECO:0000313" key="11">
    <source>
        <dbReference type="Proteomes" id="UP000318294"/>
    </source>
</evidence>
<evidence type="ECO:0000259" key="9">
    <source>
        <dbReference type="Pfam" id="PF22692"/>
    </source>
</evidence>
<evidence type="ECO:0000256" key="2">
    <source>
        <dbReference type="ARBA" id="ARBA00009677"/>
    </source>
</evidence>
<reference evidence="10 11" key="1">
    <citation type="submission" date="2019-07" db="EMBL/GenBank/DDBJ databases">
        <title>Tepidimonas charontis SPSP-6 draft genome.</title>
        <authorList>
            <person name="Da Costa M.S."/>
            <person name="Froufe H.J.C."/>
            <person name="Egas C."/>
            <person name="Albuquerque L."/>
        </authorList>
    </citation>
    <scope>NUCLEOTIDE SEQUENCE [LARGE SCALE GENOMIC DNA]</scope>
    <source>
        <strain evidence="10 11">SPSP-6</strain>
    </source>
</reference>
<gene>
    <name evidence="10" type="primary">flgE</name>
    <name evidence="10" type="ORF">Tchar_01146</name>
</gene>
<evidence type="ECO:0000259" key="7">
    <source>
        <dbReference type="Pfam" id="PF06429"/>
    </source>
</evidence>
<dbReference type="RefSeq" id="WP_144328114.1">
    <property type="nucleotide sequence ID" value="NZ_VJON01000014.1"/>
</dbReference>
<dbReference type="GO" id="GO:0009424">
    <property type="term" value="C:bacterial-type flagellum hook"/>
    <property type="evidence" value="ECO:0007669"/>
    <property type="project" value="TreeGrafter"/>
</dbReference>
<dbReference type="Proteomes" id="UP000318294">
    <property type="component" value="Unassembled WGS sequence"/>
</dbReference>
<keyword evidence="4 5" id="KW-0975">Bacterial flagellum</keyword>
<dbReference type="InterPro" id="IPR037925">
    <property type="entry name" value="FlgE/F/G-like"/>
</dbReference>
<dbReference type="GO" id="GO:0009425">
    <property type="term" value="C:bacterial-type flagellum basal body"/>
    <property type="evidence" value="ECO:0007669"/>
    <property type="project" value="UniProtKB-SubCell"/>
</dbReference>
<feature type="domain" description="Flagellar basal-body/hook protein C-terminal" evidence="7">
    <location>
        <begin position="388"/>
        <end position="433"/>
    </location>
</feature>
<dbReference type="Gene3D" id="2.60.98.20">
    <property type="entry name" value="Flagellar hook protein FlgE"/>
    <property type="match status" value="1"/>
</dbReference>
<dbReference type="InterPro" id="IPR010930">
    <property type="entry name" value="Flg_bb/hook_C_dom"/>
</dbReference>
<dbReference type="SUPFAM" id="SSF117143">
    <property type="entry name" value="Flagellar hook protein flgE"/>
    <property type="match status" value="1"/>
</dbReference>
<comment type="caution">
    <text evidence="10">The sequence shown here is derived from an EMBL/GenBank/DDBJ whole genome shotgun (WGS) entry which is preliminary data.</text>
</comment>
<comment type="similarity">
    <text evidence="2 5">Belongs to the flagella basal body rod proteins family.</text>
</comment>
<feature type="domain" description="Flagellar hook protein FlgE D2" evidence="8">
    <location>
        <begin position="172"/>
        <end position="315"/>
    </location>
</feature>
<dbReference type="EMBL" id="VJON01000014">
    <property type="protein sequence ID" value="TSE34793.1"/>
    <property type="molecule type" value="Genomic_DNA"/>
</dbReference>
<evidence type="ECO:0000256" key="5">
    <source>
        <dbReference type="RuleBase" id="RU362116"/>
    </source>
</evidence>
<dbReference type="InterPro" id="IPR037058">
    <property type="entry name" value="Falgellar_hook_FlgE_sf"/>
</dbReference>
<sequence>MSFGTGLSGLNAASKNLDVIGHNIANANTTGMKAGRAEFAEMYAASLGAAGGSNGGIGVSVAAVAQMFTQGNIKITGNNLDMAINGEGFFKVTLTDGSTAYTRNGEFKLDRDGYIVTNNGARLQGFPTDTKGAPTSVVSTDLQLPTGGIIAPRATGTNPAMTSDEGVFITANLDANAPGQNAGVPTSPIASTLKTYGTALNVYDEQGVAIPVQIYFVKDSSTPQTWHVVVEMTPAAGGPAIGLGSGTITFGTDGLPTAPPAINFTIAAGSFATGIPSAALTNIPIKMGDGSAAYPYTLTQYGAKFSVYDLRQDGYAAGELTSINVEENGVITARYSNGVSQANGMVMLTRFRNVQGLQPINGGYWQKTQASGDPIEGQPTTGRFGLIRSGALEESNVDLTQELVNMIVAQRHYQANAQTIKTQDQVQQTLVNLR</sequence>
<dbReference type="Pfam" id="PF00460">
    <property type="entry name" value="Flg_bb_rod"/>
    <property type="match status" value="1"/>
</dbReference>
<dbReference type="OrthoDB" id="8578401at2"/>
<evidence type="ECO:0000256" key="4">
    <source>
        <dbReference type="ARBA" id="ARBA00023143"/>
    </source>
</evidence>
<accession>A0A554XG31</accession>
<comment type="function">
    <text evidence="5">A flexible structure which links the flagellar filament to the drive apparatus in the basal body.</text>
</comment>
<dbReference type="PANTHER" id="PTHR30435:SF1">
    <property type="entry name" value="FLAGELLAR HOOK PROTEIN FLGE"/>
    <property type="match status" value="1"/>
</dbReference>
<evidence type="ECO:0000259" key="6">
    <source>
        <dbReference type="Pfam" id="PF00460"/>
    </source>
</evidence>
<dbReference type="AlphaFoldDB" id="A0A554XG31"/>
<protein>
    <recommendedName>
        <fullName evidence="3 5">Flagellar hook protein FlgE</fullName>
    </recommendedName>
</protein>
<organism evidence="10 11">
    <name type="scientific">Tepidimonas charontis</name>
    <dbReference type="NCBI Taxonomy" id="2267262"/>
    <lineage>
        <taxon>Bacteria</taxon>
        <taxon>Pseudomonadati</taxon>
        <taxon>Pseudomonadota</taxon>
        <taxon>Betaproteobacteria</taxon>
        <taxon>Burkholderiales</taxon>
        <taxon>Tepidimonas</taxon>
    </lineage>
</organism>
<dbReference type="GO" id="GO:0071978">
    <property type="term" value="P:bacterial-type flagellum-dependent swarming motility"/>
    <property type="evidence" value="ECO:0007669"/>
    <property type="project" value="TreeGrafter"/>
</dbReference>
<keyword evidence="10" id="KW-0969">Cilium</keyword>
<dbReference type="Pfam" id="PF07559">
    <property type="entry name" value="FlgE_D2"/>
    <property type="match status" value="1"/>
</dbReference>